<dbReference type="AlphaFoldDB" id="A0A9W4X6R7"/>
<accession>A0A9W4X6R7</accession>
<protein>
    <submittedName>
        <fullName evidence="2">1005_t:CDS:1</fullName>
    </submittedName>
</protein>
<feature type="compositionally biased region" description="Polar residues" evidence="1">
    <location>
        <begin position="40"/>
        <end position="50"/>
    </location>
</feature>
<feature type="non-terminal residue" evidence="2">
    <location>
        <position position="1"/>
    </location>
</feature>
<reference evidence="2" key="1">
    <citation type="submission" date="2022-08" db="EMBL/GenBank/DDBJ databases">
        <authorList>
            <person name="Kallberg Y."/>
            <person name="Tangrot J."/>
            <person name="Rosling A."/>
        </authorList>
    </citation>
    <scope>NUCLEOTIDE SEQUENCE</scope>
    <source>
        <strain evidence="2">Wild A</strain>
    </source>
</reference>
<feature type="compositionally biased region" description="Basic and acidic residues" evidence="1">
    <location>
        <begin position="52"/>
        <end position="63"/>
    </location>
</feature>
<proteinExistence type="predicted"/>
<name>A0A9W4X6R7_9GLOM</name>
<keyword evidence="3" id="KW-1185">Reference proteome</keyword>
<evidence type="ECO:0000313" key="3">
    <source>
        <dbReference type="Proteomes" id="UP001153678"/>
    </source>
</evidence>
<feature type="region of interest" description="Disordered" evidence="1">
    <location>
        <begin position="35"/>
        <end position="63"/>
    </location>
</feature>
<sequence>MSNENSSMSNENSSISNEKSPKLLLQNFSLENISKDLNSKNETPGSSSKNFYELEEKLNLASD</sequence>
<comment type="caution">
    <text evidence="2">The sequence shown here is derived from an EMBL/GenBank/DDBJ whole genome shotgun (WGS) entry which is preliminary data.</text>
</comment>
<feature type="region of interest" description="Disordered" evidence="1">
    <location>
        <begin position="1"/>
        <end position="22"/>
    </location>
</feature>
<evidence type="ECO:0000313" key="2">
    <source>
        <dbReference type="EMBL" id="CAI2199015.1"/>
    </source>
</evidence>
<organism evidence="2 3">
    <name type="scientific">Funneliformis geosporum</name>
    <dbReference type="NCBI Taxonomy" id="1117311"/>
    <lineage>
        <taxon>Eukaryota</taxon>
        <taxon>Fungi</taxon>
        <taxon>Fungi incertae sedis</taxon>
        <taxon>Mucoromycota</taxon>
        <taxon>Glomeromycotina</taxon>
        <taxon>Glomeromycetes</taxon>
        <taxon>Glomerales</taxon>
        <taxon>Glomeraceae</taxon>
        <taxon>Funneliformis</taxon>
    </lineage>
</organism>
<dbReference type="Proteomes" id="UP001153678">
    <property type="component" value="Unassembled WGS sequence"/>
</dbReference>
<dbReference type="EMBL" id="CAMKVN010020053">
    <property type="protein sequence ID" value="CAI2199015.1"/>
    <property type="molecule type" value="Genomic_DNA"/>
</dbReference>
<evidence type="ECO:0000256" key="1">
    <source>
        <dbReference type="SAM" id="MobiDB-lite"/>
    </source>
</evidence>
<feature type="non-terminal residue" evidence="2">
    <location>
        <position position="63"/>
    </location>
</feature>
<gene>
    <name evidence="2" type="ORF">FWILDA_LOCUS18861</name>
</gene>
<feature type="compositionally biased region" description="Low complexity" evidence="1">
    <location>
        <begin position="1"/>
        <end position="18"/>
    </location>
</feature>